<dbReference type="RefSeq" id="WP_377400479.1">
    <property type="nucleotide sequence ID" value="NZ_JBHUEQ010000017.1"/>
</dbReference>
<feature type="domain" description="DUF2249" evidence="1">
    <location>
        <begin position="7"/>
        <end position="73"/>
    </location>
</feature>
<name>A0ABW4M5U7_9HYPH</name>
<dbReference type="InterPro" id="IPR018720">
    <property type="entry name" value="DUF2249"/>
</dbReference>
<protein>
    <submittedName>
        <fullName evidence="2">DUF2249 domain-containing protein</fullName>
    </submittedName>
</protein>
<dbReference type="InterPro" id="IPR036868">
    <property type="entry name" value="TusA-like_sf"/>
</dbReference>
<organism evidence="2 3">
    <name type="scientific">Rhizobium helianthi</name>
    <dbReference type="NCBI Taxonomy" id="1132695"/>
    <lineage>
        <taxon>Bacteria</taxon>
        <taxon>Pseudomonadati</taxon>
        <taxon>Pseudomonadota</taxon>
        <taxon>Alphaproteobacteria</taxon>
        <taxon>Hyphomicrobiales</taxon>
        <taxon>Rhizobiaceae</taxon>
        <taxon>Rhizobium/Agrobacterium group</taxon>
        <taxon>Rhizobium</taxon>
    </lineage>
</organism>
<evidence type="ECO:0000313" key="3">
    <source>
        <dbReference type="Proteomes" id="UP001597322"/>
    </source>
</evidence>
<dbReference type="Proteomes" id="UP001597322">
    <property type="component" value="Unassembled WGS sequence"/>
</dbReference>
<feature type="domain" description="DUF2249" evidence="1">
    <location>
        <begin position="99"/>
        <end position="165"/>
    </location>
</feature>
<keyword evidence="3" id="KW-1185">Reference proteome</keyword>
<gene>
    <name evidence="2" type="ORF">ACFSE1_10565</name>
</gene>
<comment type="caution">
    <text evidence="2">The sequence shown here is derived from an EMBL/GenBank/DDBJ whole genome shotgun (WGS) entry which is preliminary data.</text>
</comment>
<dbReference type="EMBL" id="JBHUEQ010000017">
    <property type="protein sequence ID" value="MFD1745903.1"/>
    <property type="molecule type" value="Genomic_DNA"/>
</dbReference>
<proteinExistence type="predicted"/>
<accession>A0ABW4M5U7</accession>
<evidence type="ECO:0000313" key="2">
    <source>
        <dbReference type="EMBL" id="MFD1745903.1"/>
    </source>
</evidence>
<reference evidence="3" key="1">
    <citation type="journal article" date="2019" name="Int. J. Syst. Evol. Microbiol.">
        <title>The Global Catalogue of Microorganisms (GCM) 10K type strain sequencing project: providing services to taxonomists for standard genome sequencing and annotation.</title>
        <authorList>
            <consortium name="The Broad Institute Genomics Platform"/>
            <consortium name="The Broad Institute Genome Sequencing Center for Infectious Disease"/>
            <person name="Wu L."/>
            <person name="Ma J."/>
        </authorList>
    </citation>
    <scope>NUCLEOTIDE SEQUENCE [LARGE SCALE GENOMIC DNA]</scope>
    <source>
        <strain evidence="3">CG52</strain>
    </source>
</reference>
<sequence length="170" mass="18916">MPLTYTELDVRPLLAAGVEPFIAIMTAVDKLGPTEGLRLLAPFKPQPLFTVMERKGYLHEIVELAGGDYEVRFFPKDAGVLASDNVDDLATWPEPVVDLDLTDLDPPQPMMEILETLEALPAGNVLFAVLAREPLLLFPELVRRGHQWVGNHDKTGSAFRIMIRRGEVTQ</sequence>
<evidence type="ECO:0000259" key="1">
    <source>
        <dbReference type="Pfam" id="PF10006"/>
    </source>
</evidence>
<dbReference type="SUPFAM" id="SSF64307">
    <property type="entry name" value="SirA-like"/>
    <property type="match status" value="1"/>
</dbReference>
<dbReference type="Pfam" id="PF10006">
    <property type="entry name" value="DUF2249"/>
    <property type="match status" value="2"/>
</dbReference>